<keyword evidence="4 10" id="KW-1133">Transmembrane helix</keyword>
<sequence length="131" mass="14341">MLYVLVALAGVVGAVCRYLIGMLIPSHGFPLATLMLNLTGCFLLAIVMRYLARLPRVSSNMVTVIGTGFVGSYTTFSTFSLESIQLIEHQMYITALLYIGASLIGGLLFTWLGFVCSERLLARKEARTNAR</sequence>
<dbReference type="PANTHER" id="PTHR28259:SF1">
    <property type="entry name" value="FLUORIDE EXPORT PROTEIN 1-RELATED"/>
    <property type="match status" value="1"/>
</dbReference>
<keyword evidence="10" id="KW-0406">Ion transport</keyword>
<evidence type="ECO:0000256" key="9">
    <source>
        <dbReference type="ARBA" id="ARBA00049940"/>
    </source>
</evidence>
<evidence type="ECO:0000313" key="11">
    <source>
        <dbReference type="EMBL" id="MDR6246833.1"/>
    </source>
</evidence>
<evidence type="ECO:0000256" key="4">
    <source>
        <dbReference type="ARBA" id="ARBA00022989"/>
    </source>
</evidence>
<organism evidence="11 12">
    <name type="scientific">Paenibacillus hunanensis</name>
    <dbReference type="NCBI Taxonomy" id="539262"/>
    <lineage>
        <taxon>Bacteria</taxon>
        <taxon>Bacillati</taxon>
        <taxon>Bacillota</taxon>
        <taxon>Bacilli</taxon>
        <taxon>Bacillales</taxon>
        <taxon>Paenibacillaceae</taxon>
        <taxon>Paenibacillus</taxon>
    </lineage>
</organism>
<evidence type="ECO:0000256" key="2">
    <source>
        <dbReference type="ARBA" id="ARBA00022475"/>
    </source>
</evidence>
<evidence type="ECO:0000313" key="12">
    <source>
        <dbReference type="Proteomes" id="UP001185028"/>
    </source>
</evidence>
<keyword evidence="5 10" id="KW-0472">Membrane</keyword>
<dbReference type="InterPro" id="IPR003691">
    <property type="entry name" value="FluC"/>
</dbReference>
<keyword evidence="6 10" id="KW-0407">Ion channel</keyword>
<comment type="subcellular location">
    <subcellularLocation>
        <location evidence="1 10">Cell membrane</location>
        <topology evidence="1 10">Multi-pass membrane protein</topology>
    </subcellularLocation>
</comment>
<accession>A0ABU1J8M8</accession>
<dbReference type="EMBL" id="JAVDQH010000050">
    <property type="protein sequence ID" value="MDR6246833.1"/>
    <property type="molecule type" value="Genomic_DNA"/>
</dbReference>
<comment type="similarity">
    <text evidence="7 10">Belongs to the fluoride channel Fluc/FEX (TC 1.A.43) family.</text>
</comment>
<evidence type="ECO:0000256" key="8">
    <source>
        <dbReference type="ARBA" id="ARBA00035585"/>
    </source>
</evidence>
<feature type="transmembrane region" description="Helical" evidence="10">
    <location>
        <begin position="60"/>
        <end position="79"/>
    </location>
</feature>
<proteinExistence type="inferred from homology"/>
<dbReference type="Pfam" id="PF02537">
    <property type="entry name" value="CRCB"/>
    <property type="match status" value="1"/>
</dbReference>
<protein>
    <recommendedName>
        <fullName evidence="10">Fluoride-specific ion channel FluC</fullName>
    </recommendedName>
</protein>
<keyword evidence="3 10" id="KW-0812">Transmembrane</keyword>
<evidence type="ECO:0000256" key="7">
    <source>
        <dbReference type="ARBA" id="ARBA00035120"/>
    </source>
</evidence>
<keyword evidence="10" id="KW-0479">Metal-binding</keyword>
<feature type="transmembrane region" description="Helical" evidence="10">
    <location>
        <begin position="29"/>
        <end position="48"/>
    </location>
</feature>
<feature type="binding site" evidence="10">
    <location>
        <position position="71"/>
    </location>
    <ligand>
        <name>Na(+)</name>
        <dbReference type="ChEBI" id="CHEBI:29101"/>
        <note>structural</note>
    </ligand>
</feature>
<comment type="activity regulation">
    <text evidence="10">Na(+) is not transported, but it plays an essential structural role and its presence is essential for fluoride channel function.</text>
</comment>
<comment type="catalytic activity">
    <reaction evidence="8">
        <text>fluoride(in) = fluoride(out)</text>
        <dbReference type="Rhea" id="RHEA:76159"/>
        <dbReference type="ChEBI" id="CHEBI:17051"/>
    </reaction>
    <physiologicalReaction direction="left-to-right" evidence="8">
        <dbReference type="Rhea" id="RHEA:76160"/>
    </physiologicalReaction>
</comment>
<feature type="transmembrane region" description="Helical" evidence="10">
    <location>
        <begin position="91"/>
        <end position="114"/>
    </location>
</feature>
<keyword evidence="10" id="KW-0915">Sodium</keyword>
<comment type="function">
    <text evidence="9 10">Fluoride-specific ion channel. Important for reducing fluoride concentration in the cell, thus reducing its toxicity.</text>
</comment>
<evidence type="ECO:0000256" key="1">
    <source>
        <dbReference type="ARBA" id="ARBA00004651"/>
    </source>
</evidence>
<dbReference type="HAMAP" id="MF_00454">
    <property type="entry name" value="FluC"/>
    <property type="match status" value="1"/>
</dbReference>
<dbReference type="Proteomes" id="UP001185028">
    <property type="component" value="Unassembled WGS sequence"/>
</dbReference>
<comment type="caution">
    <text evidence="11">The sequence shown here is derived from an EMBL/GenBank/DDBJ whole genome shotgun (WGS) entry which is preliminary data.</text>
</comment>
<evidence type="ECO:0000256" key="6">
    <source>
        <dbReference type="ARBA" id="ARBA00023303"/>
    </source>
</evidence>
<keyword evidence="10" id="KW-0813">Transport</keyword>
<keyword evidence="2 10" id="KW-1003">Cell membrane</keyword>
<gene>
    <name evidence="10" type="primary">fluC</name>
    <name evidence="10" type="synonym">crcB</name>
    <name evidence="11" type="ORF">JOC58_004800</name>
</gene>
<evidence type="ECO:0000256" key="5">
    <source>
        <dbReference type="ARBA" id="ARBA00023136"/>
    </source>
</evidence>
<keyword evidence="12" id="KW-1185">Reference proteome</keyword>
<dbReference type="PANTHER" id="PTHR28259">
    <property type="entry name" value="FLUORIDE EXPORT PROTEIN 1-RELATED"/>
    <property type="match status" value="1"/>
</dbReference>
<evidence type="ECO:0000256" key="3">
    <source>
        <dbReference type="ARBA" id="ARBA00022692"/>
    </source>
</evidence>
<feature type="binding site" evidence="10">
    <location>
        <position position="74"/>
    </location>
    <ligand>
        <name>Na(+)</name>
        <dbReference type="ChEBI" id="CHEBI:29101"/>
        <note>structural</note>
    </ligand>
</feature>
<evidence type="ECO:0000256" key="10">
    <source>
        <dbReference type="HAMAP-Rule" id="MF_00454"/>
    </source>
</evidence>
<dbReference type="RefSeq" id="WP_188776126.1">
    <property type="nucleotide sequence ID" value="NZ_BMMB01000006.1"/>
</dbReference>
<dbReference type="NCBIfam" id="TIGR00494">
    <property type="entry name" value="crcB"/>
    <property type="match status" value="1"/>
</dbReference>
<name>A0ABU1J8M8_9BACL</name>
<reference evidence="11 12" key="1">
    <citation type="submission" date="2023-07" db="EMBL/GenBank/DDBJ databases">
        <title>Genomic Encyclopedia of Type Strains, Phase IV (KMG-IV): sequencing the most valuable type-strain genomes for metagenomic binning, comparative biology and taxonomic classification.</title>
        <authorList>
            <person name="Goeker M."/>
        </authorList>
    </citation>
    <scope>NUCLEOTIDE SEQUENCE [LARGE SCALE GENOMIC DNA]</scope>
    <source>
        <strain evidence="11 12">DSM 22170</strain>
    </source>
</reference>